<dbReference type="Gene3D" id="2.60.40.4070">
    <property type="match status" value="1"/>
</dbReference>
<dbReference type="InterPro" id="IPR026444">
    <property type="entry name" value="Secre_tail"/>
</dbReference>
<dbReference type="EMBL" id="UOEP01000041">
    <property type="protein sequence ID" value="VAW14948.1"/>
    <property type="molecule type" value="Genomic_DNA"/>
</dbReference>
<dbReference type="NCBIfam" id="TIGR04183">
    <property type="entry name" value="Por_Secre_tail"/>
    <property type="match status" value="1"/>
</dbReference>
<protein>
    <submittedName>
        <fullName evidence="4">Uncharacterized protein</fullName>
    </submittedName>
</protein>
<dbReference type="InterPro" id="IPR036280">
    <property type="entry name" value="Multihaem_cyt_sf"/>
</dbReference>
<dbReference type="InterPro" id="IPR051829">
    <property type="entry name" value="Multiheme_Cytochr_ET"/>
</dbReference>
<keyword evidence="1" id="KW-0732">Signal</keyword>
<feature type="domain" description="Cytochrome c-552/4" evidence="2">
    <location>
        <begin position="96"/>
        <end position="143"/>
    </location>
</feature>
<dbReference type="PANTHER" id="PTHR35038:SF8">
    <property type="entry name" value="C-TYPE POLYHEME CYTOCHROME OMCC"/>
    <property type="match status" value="1"/>
</dbReference>
<dbReference type="SUPFAM" id="SSF48695">
    <property type="entry name" value="Multiheme cytochromes"/>
    <property type="match status" value="1"/>
</dbReference>
<reference evidence="4" key="1">
    <citation type="submission" date="2018-06" db="EMBL/GenBank/DDBJ databases">
        <authorList>
            <person name="Zhirakovskaya E."/>
        </authorList>
    </citation>
    <scope>NUCLEOTIDE SEQUENCE</scope>
</reference>
<dbReference type="PANTHER" id="PTHR35038">
    <property type="entry name" value="DISSIMILATORY SULFITE REDUCTASE SIRA"/>
    <property type="match status" value="1"/>
</dbReference>
<dbReference type="InterPro" id="IPR023155">
    <property type="entry name" value="Cyt_c-552/4"/>
</dbReference>
<feature type="non-terminal residue" evidence="4">
    <location>
        <position position="1"/>
    </location>
</feature>
<organism evidence="4">
    <name type="scientific">hydrothermal vent metagenome</name>
    <dbReference type="NCBI Taxonomy" id="652676"/>
    <lineage>
        <taxon>unclassified sequences</taxon>
        <taxon>metagenomes</taxon>
        <taxon>ecological metagenomes</taxon>
    </lineage>
</organism>
<evidence type="ECO:0000259" key="3">
    <source>
        <dbReference type="Pfam" id="PF18962"/>
    </source>
</evidence>
<evidence type="ECO:0000259" key="2">
    <source>
        <dbReference type="Pfam" id="PF13435"/>
    </source>
</evidence>
<name>A0A3B0TA72_9ZZZZ</name>
<sequence length="464" mass="49598">VASGHPYKFSVTPGDVGPVYPVEAVNFQSTWLDNLGDGTQTWADIAGVIGGYGWKARFVGTDGQIVGTAGSAFSTGLGHNQINFYGGEDYGWSDYHPNDVKTYNYSCFKCHTTGGDTTGTWLAGVEGLGTFTEGGIGCEACHGPGALHAANPSKENIDLVYEQVHLDNALGGLSVGGVVQTPDPDGDDVNFMCGTCHNRSYTDPINSKGGFIKHHEQWDEFSATKHNEYGFTCVTCHDPHKRVIWDGDGITKACESCHSYQSSNINHVAGVTCIDCHMPFAAKSGTTRGSSGYKGDVRSHLFSIKADTASMFTADGSAVRDDDGREAALSPRFACLGCHNDAPDDGIPDKTVEQAVAGAIGMHSKSTNVNSLTLGLKIRSYPNPSSKYFNISYTITTPEEITLRIFNIAGRNVYSLVKGNNIAGNNIIEWDGTDNSGVELQPGIYFINITAGNLSSTEKIIKIK</sequence>
<accession>A0A3B0TA72</accession>
<dbReference type="Gene3D" id="1.10.1130.10">
    <property type="entry name" value="Flavocytochrome C3, Chain A"/>
    <property type="match status" value="1"/>
</dbReference>
<evidence type="ECO:0000313" key="4">
    <source>
        <dbReference type="EMBL" id="VAW14948.1"/>
    </source>
</evidence>
<gene>
    <name evidence="4" type="ORF">MNBD_BACTEROID01-1836</name>
</gene>
<evidence type="ECO:0000256" key="1">
    <source>
        <dbReference type="ARBA" id="ARBA00022729"/>
    </source>
</evidence>
<dbReference type="AlphaFoldDB" id="A0A3B0TA72"/>
<dbReference type="Pfam" id="PF18962">
    <property type="entry name" value="Por_Secre_tail"/>
    <property type="match status" value="1"/>
</dbReference>
<dbReference type="Pfam" id="PF13435">
    <property type="entry name" value="Cytochrome_C554"/>
    <property type="match status" value="1"/>
</dbReference>
<proteinExistence type="predicted"/>
<feature type="domain" description="Secretion system C-terminal sorting" evidence="3">
    <location>
        <begin position="381"/>
        <end position="461"/>
    </location>
</feature>